<evidence type="ECO:0000313" key="2">
    <source>
        <dbReference type="Proteomes" id="UP000507222"/>
    </source>
</evidence>
<dbReference type="AlphaFoldDB" id="A0A6J5TJL6"/>
<gene>
    <name evidence="1" type="ORF">CURHAP_LOCUS5763</name>
</gene>
<accession>A0A6J5TJL6</accession>
<evidence type="ECO:0000313" key="1">
    <source>
        <dbReference type="EMBL" id="CAB4264170.1"/>
    </source>
</evidence>
<organism evidence="1 2">
    <name type="scientific">Prunus armeniaca</name>
    <name type="common">Apricot</name>
    <name type="synonym">Armeniaca vulgaris</name>
    <dbReference type="NCBI Taxonomy" id="36596"/>
    <lineage>
        <taxon>Eukaryota</taxon>
        <taxon>Viridiplantae</taxon>
        <taxon>Streptophyta</taxon>
        <taxon>Embryophyta</taxon>
        <taxon>Tracheophyta</taxon>
        <taxon>Spermatophyta</taxon>
        <taxon>Magnoliopsida</taxon>
        <taxon>eudicotyledons</taxon>
        <taxon>Gunneridae</taxon>
        <taxon>Pentapetalae</taxon>
        <taxon>rosids</taxon>
        <taxon>fabids</taxon>
        <taxon>Rosales</taxon>
        <taxon>Rosaceae</taxon>
        <taxon>Amygdaloideae</taxon>
        <taxon>Amygdaleae</taxon>
        <taxon>Prunus</taxon>
    </lineage>
</organism>
<proteinExistence type="predicted"/>
<name>A0A6J5TJL6_PRUAR</name>
<protein>
    <submittedName>
        <fullName evidence="1">Uncharacterized protein</fullName>
    </submittedName>
</protein>
<dbReference type="EMBL" id="CAEKDK010000001">
    <property type="protein sequence ID" value="CAB4264170.1"/>
    <property type="molecule type" value="Genomic_DNA"/>
</dbReference>
<dbReference type="Proteomes" id="UP000507222">
    <property type="component" value="Unassembled WGS sequence"/>
</dbReference>
<reference evidence="1 2" key="1">
    <citation type="submission" date="2020-05" db="EMBL/GenBank/DDBJ databases">
        <authorList>
            <person name="Campoy J."/>
            <person name="Schneeberger K."/>
            <person name="Spophaly S."/>
        </authorList>
    </citation>
    <scope>NUCLEOTIDE SEQUENCE [LARGE SCALE GENOMIC DNA]</scope>
    <source>
        <strain evidence="1">PruArmRojPasFocal</strain>
    </source>
</reference>
<sequence>MEMMRSPLGVNPSEAHFSSRFNPIIEMVRSAGIPASDIQIANIKGSASSSMDEEIGPEQLVVEVKVDGGKSG</sequence>